<feature type="non-terminal residue" evidence="3">
    <location>
        <position position="1"/>
    </location>
</feature>
<dbReference type="InterPro" id="IPR003540">
    <property type="entry name" value="ADP-ribosyltransferase"/>
</dbReference>
<evidence type="ECO:0000259" key="2">
    <source>
        <dbReference type="Pfam" id="PF03496"/>
    </source>
</evidence>
<sequence>EGHKFHGGKEDDEGSVTESNLSDLYESHINDHDDTPEHYSKQTLNKNLKIVKVVGLSKKETIPNKIDHNDSPNENKLIQKEIDAFKSWSDDDYFEIREQQKAGPKTIFHLETDTKIKEIIKNMENGFEKLDIHEGPMVRGISTTEKFEIGDIFTTEAFSSFSSDLESWFSLERNTTLLVEKNKSGKVLKDYASDPNEEEVLIKKGTKYKIKSVTDNINYNIWQEHYRAGYTDTNYRGKQRII</sequence>
<protein>
    <recommendedName>
        <fullName evidence="2">ADP ribosyltransferase domain-containing protein</fullName>
    </recommendedName>
</protein>
<dbReference type="SUPFAM" id="SSF56399">
    <property type="entry name" value="ADP-ribosylation"/>
    <property type="match status" value="1"/>
</dbReference>
<dbReference type="AlphaFoldDB" id="X1ATY9"/>
<feature type="domain" description="ADP ribosyltransferase" evidence="2">
    <location>
        <begin position="42"/>
        <end position="217"/>
    </location>
</feature>
<evidence type="ECO:0000313" key="3">
    <source>
        <dbReference type="EMBL" id="GAG75753.1"/>
    </source>
</evidence>
<feature type="region of interest" description="Disordered" evidence="1">
    <location>
        <begin position="1"/>
        <end position="42"/>
    </location>
</feature>
<gene>
    <name evidence="3" type="ORF">S01H4_27245</name>
</gene>
<feature type="compositionally biased region" description="Basic and acidic residues" evidence="1">
    <location>
        <begin position="25"/>
        <end position="40"/>
    </location>
</feature>
<name>X1ATY9_9ZZZZ</name>
<proteinExistence type="predicted"/>
<dbReference type="PROSITE" id="PS51996">
    <property type="entry name" value="TR_MART"/>
    <property type="match status" value="1"/>
</dbReference>
<evidence type="ECO:0000256" key="1">
    <source>
        <dbReference type="SAM" id="MobiDB-lite"/>
    </source>
</evidence>
<organism evidence="3">
    <name type="scientific">marine sediment metagenome</name>
    <dbReference type="NCBI Taxonomy" id="412755"/>
    <lineage>
        <taxon>unclassified sequences</taxon>
        <taxon>metagenomes</taxon>
        <taxon>ecological metagenomes</taxon>
    </lineage>
</organism>
<dbReference type="Gene3D" id="3.90.176.10">
    <property type="entry name" value="Toxin ADP-ribosyltransferase, Chain A, domain 1"/>
    <property type="match status" value="1"/>
</dbReference>
<comment type="caution">
    <text evidence="3">The sequence shown here is derived from an EMBL/GenBank/DDBJ whole genome shotgun (WGS) entry which is preliminary data.</text>
</comment>
<dbReference type="Pfam" id="PF03496">
    <property type="entry name" value="ADPrib_exo_Tox"/>
    <property type="match status" value="1"/>
</dbReference>
<accession>X1ATY9</accession>
<reference evidence="3" key="1">
    <citation type="journal article" date="2014" name="Front. Microbiol.">
        <title>High frequency of phylogenetically diverse reductive dehalogenase-homologous genes in deep subseafloor sedimentary metagenomes.</title>
        <authorList>
            <person name="Kawai M."/>
            <person name="Futagami T."/>
            <person name="Toyoda A."/>
            <person name="Takaki Y."/>
            <person name="Nishi S."/>
            <person name="Hori S."/>
            <person name="Arai W."/>
            <person name="Tsubouchi T."/>
            <person name="Morono Y."/>
            <person name="Uchiyama I."/>
            <person name="Ito T."/>
            <person name="Fujiyama A."/>
            <person name="Inagaki F."/>
            <person name="Takami H."/>
        </authorList>
    </citation>
    <scope>NUCLEOTIDE SEQUENCE</scope>
    <source>
        <strain evidence="3">Expedition CK06-06</strain>
    </source>
</reference>
<dbReference type="EMBL" id="BART01013278">
    <property type="protein sequence ID" value="GAG75753.1"/>
    <property type="molecule type" value="Genomic_DNA"/>
</dbReference>
<feature type="non-terminal residue" evidence="3">
    <location>
        <position position="242"/>
    </location>
</feature>
<dbReference type="GO" id="GO:0005576">
    <property type="term" value="C:extracellular region"/>
    <property type="evidence" value="ECO:0007669"/>
    <property type="project" value="InterPro"/>
</dbReference>